<evidence type="ECO:0000256" key="2">
    <source>
        <dbReference type="ARBA" id="ARBA00022908"/>
    </source>
</evidence>
<dbReference type="InterPro" id="IPR010998">
    <property type="entry name" value="Integrase_recombinase_N"/>
</dbReference>
<keyword evidence="7" id="KW-1185">Reference proteome</keyword>
<evidence type="ECO:0000259" key="5">
    <source>
        <dbReference type="PROSITE" id="PS51898"/>
    </source>
</evidence>
<evidence type="ECO:0000256" key="4">
    <source>
        <dbReference type="ARBA" id="ARBA00023172"/>
    </source>
</evidence>
<dbReference type="RefSeq" id="WP_105545415.1">
    <property type="nucleotide sequence ID" value="NZ_JBBGZH010000003.1"/>
</dbReference>
<feature type="domain" description="Tyr recombinase" evidence="5">
    <location>
        <begin position="233"/>
        <end position="410"/>
    </location>
</feature>
<dbReference type="SUPFAM" id="SSF56349">
    <property type="entry name" value="DNA breaking-rejoining enzymes"/>
    <property type="match status" value="1"/>
</dbReference>
<dbReference type="InterPro" id="IPR011010">
    <property type="entry name" value="DNA_brk_join_enz"/>
</dbReference>
<comment type="similarity">
    <text evidence="1">Belongs to the 'phage' integrase family.</text>
</comment>
<evidence type="ECO:0000313" key="7">
    <source>
        <dbReference type="Proteomes" id="UP001375812"/>
    </source>
</evidence>
<proteinExistence type="inferred from homology"/>
<dbReference type="InterPro" id="IPR025166">
    <property type="entry name" value="Integrase_DNA_bind_dom"/>
</dbReference>
<organism evidence="6 7">
    <name type="scientific">Ochrobactrum vermis</name>
    <dbReference type="NCBI Taxonomy" id="1827297"/>
    <lineage>
        <taxon>Bacteria</taxon>
        <taxon>Pseudomonadati</taxon>
        <taxon>Pseudomonadota</taxon>
        <taxon>Alphaproteobacteria</taxon>
        <taxon>Hyphomicrobiales</taxon>
        <taxon>Brucellaceae</taxon>
        <taxon>Brucella/Ochrobactrum group</taxon>
        <taxon>Ochrobactrum</taxon>
    </lineage>
</organism>
<dbReference type="EMBL" id="JBBGZH010000003">
    <property type="protein sequence ID" value="MEJ5023000.1"/>
    <property type="molecule type" value="Genomic_DNA"/>
</dbReference>
<dbReference type="CDD" id="cd00796">
    <property type="entry name" value="INT_Rci_Hp1_C"/>
    <property type="match status" value="1"/>
</dbReference>
<dbReference type="PROSITE" id="PS51898">
    <property type="entry name" value="TYR_RECOMBINASE"/>
    <property type="match status" value="1"/>
</dbReference>
<evidence type="ECO:0000313" key="6">
    <source>
        <dbReference type="EMBL" id="MEJ5023000.1"/>
    </source>
</evidence>
<dbReference type="Pfam" id="PF00589">
    <property type="entry name" value="Phage_integrase"/>
    <property type="match status" value="1"/>
</dbReference>
<dbReference type="PANTHER" id="PTHR30629">
    <property type="entry name" value="PROPHAGE INTEGRASE"/>
    <property type="match status" value="1"/>
</dbReference>
<keyword evidence="4" id="KW-0233">DNA recombination</keyword>
<reference evidence="6 7" key="1">
    <citation type="submission" date="2023-12" db="EMBL/GenBank/DDBJ databases">
        <title>Gut-associated functions are favored during microbiome assembly across C. elegans life.</title>
        <authorList>
            <person name="Zimmermann J."/>
        </authorList>
    </citation>
    <scope>NUCLEOTIDE SEQUENCE [LARGE SCALE GENOMIC DNA]</scope>
    <source>
        <strain evidence="6 7">MYb71</strain>
    </source>
</reference>
<accession>A0ABU8PL75</accession>
<dbReference type="Proteomes" id="UP001375812">
    <property type="component" value="Unassembled WGS sequence"/>
</dbReference>
<keyword evidence="3" id="KW-0238">DNA-binding</keyword>
<evidence type="ECO:0000256" key="1">
    <source>
        <dbReference type="ARBA" id="ARBA00008857"/>
    </source>
</evidence>
<dbReference type="InterPro" id="IPR002104">
    <property type="entry name" value="Integrase_catalytic"/>
</dbReference>
<dbReference type="Gene3D" id="1.10.443.10">
    <property type="entry name" value="Intergrase catalytic core"/>
    <property type="match status" value="1"/>
</dbReference>
<name>A0ABU8PL75_9HYPH</name>
<comment type="caution">
    <text evidence="6">The sequence shown here is derived from an EMBL/GenBank/DDBJ whole genome shotgun (WGS) entry which is preliminary data.</text>
</comment>
<keyword evidence="2" id="KW-0229">DNA integration</keyword>
<evidence type="ECO:0000256" key="3">
    <source>
        <dbReference type="ARBA" id="ARBA00023125"/>
    </source>
</evidence>
<dbReference type="InterPro" id="IPR050808">
    <property type="entry name" value="Phage_Integrase"/>
</dbReference>
<dbReference type="Gene3D" id="3.30.160.390">
    <property type="entry name" value="Integrase, DNA-binding domain"/>
    <property type="match status" value="1"/>
</dbReference>
<dbReference type="Gene3D" id="1.10.150.130">
    <property type="match status" value="1"/>
</dbReference>
<dbReference type="InterPro" id="IPR013762">
    <property type="entry name" value="Integrase-like_cat_sf"/>
</dbReference>
<dbReference type="InterPro" id="IPR038488">
    <property type="entry name" value="Integrase_DNA-bd_sf"/>
</dbReference>
<protein>
    <submittedName>
        <fullName evidence="6">Site-specific integrase</fullName>
    </submittedName>
</protein>
<dbReference type="PANTHER" id="PTHR30629:SF2">
    <property type="entry name" value="PROPHAGE INTEGRASE INTS-RELATED"/>
    <property type="match status" value="1"/>
</dbReference>
<dbReference type="Pfam" id="PF13356">
    <property type="entry name" value="Arm-DNA-bind_3"/>
    <property type="match status" value="1"/>
</dbReference>
<gene>
    <name evidence="6" type="ORF">WH297_25215</name>
</gene>
<sequence>MAKRSGVTLTKRVVDAAQKQDKRFHIWDDELSGFALRVEPSGVKTFVIKYRANGGGRSAKQHWLTIGRYGPLTPDQARKIAKAKLGSVAAGADPASELQAKRRELTMAALIDLYEKEGCVIQRGKRQGEPMKAKTKAYTLARLRHHVVPLLGTLRAPDITPGDIERFVADVSAGKTAKDEKIGPRKRIIVRGGAGAARKVVRDLSAVFSFALRSEIVKRNPCETAAVRKTDNRRERFLTLEEVTRLGAALDELEYEGVNAKAVNVARLWALTGCRRDEIAGFRWSEMELDQGLLLLDDSKTGKSLRPVGAAAIALLKGIEKTEGSDFVFPAERGDGHYQGTKGIWTKAIKKAKLPGVTPHTLRHTIGSTATSTGEALALTGAILGHANPRSTAIYAHVQIDPSRQAAERVSAHIAAALAGKSEGAKGTQQASVEIEALVRSLVERLSQQGVSATQISALVGQLTEEAASVPSKAAA</sequence>